<name>A0ABN5H2X8_9FIRM</name>
<protein>
    <submittedName>
        <fullName evidence="1">Uncharacterized protein</fullName>
    </submittedName>
</protein>
<keyword evidence="2" id="KW-1185">Reference proteome</keyword>
<organism evidence="1 2">
    <name type="scientific">Sulfobacillus thermotolerans</name>
    <dbReference type="NCBI Taxonomy" id="338644"/>
    <lineage>
        <taxon>Bacteria</taxon>
        <taxon>Bacillati</taxon>
        <taxon>Bacillota</taxon>
        <taxon>Clostridia</taxon>
        <taxon>Eubacteriales</taxon>
        <taxon>Clostridiales Family XVII. Incertae Sedis</taxon>
        <taxon>Sulfobacillus</taxon>
    </lineage>
</organism>
<dbReference type="Proteomes" id="UP000325292">
    <property type="component" value="Chromosome"/>
</dbReference>
<evidence type="ECO:0000313" key="1">
    <source>
        <dbReference type="EMBL" id="AUW95038.1"/>
    </source>
</evidence>
<gene>
    <name evidence="1" type="ORF">BXT84_14635</name>
</gene>
<reference evidence="1 2" key="1">
    <citation type="journal article" date="2019" name="Sci. Rep.">
        <title>Sulfobacillus thermotolerans: new insights into resistance and metabolic capacities of acidophilic chemolithotrophs.</title>
        <authorList>
            <person name="Panyushkina A.E."/>
            <person name="Babenko V.V."/>
            <person name="Nikitina A.S."/>
            <person name="Selezneva O.V."/>
            <person name="Tsaplina I.A."/>
            <person name="Letarova M.A."/>
            <person name="Kostryukova E.S."/>
            <person name="Letarov A.V."/>
        </authorList>
    </citation>
    <scope>NUCLEOTIDE SEQUENCE [LARGE SCALE GENOMIC DNA]</scope>
    <source>
        <strain evidence="1 2">Kr1</strain>
    </source>
</reference>
<dbReference type="EMBL" id="CP019454">
    <property type="protein sequence ID" value="AUW95038.1"/>
    <property type="molecule type" value="Genomic_DNA"/>
</dbReference>
<proteinExistence type="predicted"/>
<accession>A0ABN5H2X8</accession>
<sequence length="116" mass="12882">MGFGPTTNDPQKGVQAILDLVELLYPERSTASCQTWLGHISLAVLSAHAPLSFVTIDRFLKDAEYRSMILSHPAVPKALAELWKDFSGPLDASQLDPDLAWLINDRLSTLHDEEDH</sequence>
<evidence type="ECO:0000313" key="2">
    <source>
        <dbReference type="Proteomes" id="UP000325292"/>
    </source>
</evidence>